<dbReference type="Gene3D" id="3.40.50.12370">
    <property type="match status" value="1"/>
</dbReference>
<evidence type="ECO:0000256" key="1">
    <source>
        <dbReference type="SAM" id="MobiDB-lite"/>
    </source>
</evidence>
<feature type="compositionally biased region" description="Low complexity" evidence="1">
    <location>
        <begin position="56"/>
        <end position="66"/>
    </location>
</feature>
<feature type="compositionally biased region" description="Basic residues" evidence="1">
    <location>
        <begin position="27"/>
        <end position="39"/>
    </location>
</feature>
<dbReference type="RefSeq" id="WP_139582886.1">
    <property type="nucleotide sequence ID" value="NZ_VDFY01000086.1"/>
</dbReference>
<proteinExistence type="predicted"/>
<dbReference type="OrthoDB" id="3293911at2"/>
<accession>A0A5C4QYP4</accession>
<dbReference type="AlphaFoldDB" id="A0A5C4QYP4"/>
<evidence type="ECO:0000259" key="2">
    <source>
        <dbReference type="Pfam" id="PF00582"/>
    </source>
</evidence>
<evidence type="ECO:0000313" key="4">
    <source>
        <dbReference type="Proteomes" id="UP000306145"/>
    </source>
</evidence>
<name>A0A5C4QYP4_9ACTN</name>
<feature type="domain" description="UspA" evidence="2">
    <location>
        <begin position="97"/>
        <end position="157"/>
    </location>
</feature>
<feature type="region of interest" description="Disordered" evidence="1">
    <location>
        <begin position="1"/>
        <end position="92"/>
    </location>
</feature>
<sequence>MACHRRPAVTRPRSSSFPGAGGGGVANHRRRGRWRRRLARPGLGDGRGGLVRRAARAVPRLPARLGVGQPRPGNPDRPAGTGRSGPRPAVASTRARLGGDRIALRVLPGRPGHLFVEAASDADLLIVGPPAASAPRGLGSTAHYVAAHAPCPVVVVRPLAGGREAAFAGHVVVGVDDSAAGRAALEFGFGYADTHVRPLAAVHVTADRCQDVPVRRADRLARAGLVTGGVVIAAEDNVDRWLADAGHDELVDPYGDSGVLLRRVGGPAGAVSAPAEQTFWLASAAGTGTVVLDRALTDGRFAVVLATG</sequence>
<keyword evidence="4" id="KW-1185">Reference proteome</keyword>
<gene>
    <name evidence="3" type="ORF">FHG89_04015</name>
</gene>
<comment type="caution">
    <text evidence="3">The sequence shown here is derived from an EMBL/GenBank/DDBJ whole genome shotgun (WGS) entry which is preliminary data.</text>
</comment>
<protein>
    <recommendedName>
        <fullName evidence="2">UspA domain-containing protein</fullName>
    </recommendedName>
</protein>
<dbReference type="InterPro" id="IPR006016">
    <property type="entry name" value="UspA"/>
</dbReference>
<dbReference type="Pfam" id="PF00582">
    <property type="entry name" value="Usp"/>
    <property type="match status" value="1"/>
</dbReference>
<organism evidence="3 4">
    <name type="scientific">Micromonospora orduensis</name>
    <dbReference type="NCBI Taxonomy" id="1420891"/>
    <lineage>
        <taxon>Bacteria</taxon>
        <taxon>Bacillati</taxon>
        <taxon>Actinomycetota</taxon>
        <taxon>Actinomycetes</taxon>
        <taxon>Micromonosporales</taxon>
        <taxon>Micromonosporaceae</taxon>
        <taxon>Micromonospora</taxon>
    </lineage>
</organism>
<evidence type="ECO:0000313" key="3">
    <source>
        <dbReference type="EMBL" id="TNH31140.1"/>
    </source>
</evidence>
<dbReference type="EMBL" id="VDFY01000086">
    <property type="protein sequence ID" value="TNH31140.1"/>
    <property type="molecule type" value="Genomic_DNA"/>
</dbReference>
<reference evidence="3 4" key="1">
    <citation type="submission" date="2019-06" db="EMBL/GenBank/DDBJ databases">
        <title>Micromonospora ordensis sp. nov., isolated from deep marine sediment.</title>
        <authorList>
            <person name="Veyisoglu A."/>
            <person name="Carro L."/>
            <person name="Klenk H.-P."/>
            <person name="Sahin N."/>
        </authorList>
    </citation>
    <scope>NUCLEOTIDE SEQUENCE [LARGE SCALE GENOMIC DNA]</scope>
    <source>
        <strain evidence="3 4">S2509</strain>
    </source>
</reference>
<dbReference type="Proteomes" id="UP000306145">
    <property type="component" value="Unassembled WGS sequence"/>
</dbReference>
<dbReference type="SUPFAM" id="SSF52402">
    <property type="entry name" value="Adenine nucleotide alpha hydrolases-like"/>
    <property type="match status" value="1"/>
</dbReference>